<dbReference type="SUPFAM" id="SSF52540">
    <property type="entry name" value="P-loop containing nucleoside triphosphate hydrolases"/>
    <property type="match status" value="1"/>
</dbReference>
<dbReference type="GO" id="GO:0006302">
    <property type="term" value="P:double-strand break repair"/>
    <property type="evidence" value="ECO:0007669"/>
    <property type="project" value="InterPro"/>
</dbReference>
<gene>
    <name evidence="7" type="ORF">FCI23_33035</name>
</gene>
<evidence type="ECO:0000259" key="6">
    <source>
        <dbReference type="Pfam" id="PF13476"/>
    </source>
</evidence>
<evidence type="ECO:0000256" key="5">
    <source>
        <dbReference type="SAM" id="MobiDB-lite"/>
    </source>
</evidence>
<feature type="compositionally biased region" description="Basic and acidic residues" evidence="5">
    <location>
        <begin position="383"/>
        <end position="392"/>
    </location>
</feature>
<feature type="compositionally biased region" description="Basic and acidic residues" evidence="5">
    <location>
        <begin position="290"/>
        <end position="306"/>
    </location>
</feature>
<organism evidence="7 8">
    <name type="scientific">Actinacidiphila oryziradicis</name>
    <dbReference type="NCBI Taxonomy" id="2571141"/>
    <lineage>
        <taxon>Bacteria</taxon>
        <taxon>Bacillati</taxon>
        <taxon>Actinomycetota</taxon>
        <taxon>Actinomycetes</taxon>
        <taxon>Kitasatosporales</taxon>
        <taxon>Streptomycetaceae</taxon>
        <taxon>Actinacidiphila</taxon>
    </lineage>
</organism>
<comment type="subunit">
    <text evidence="2">Heterodimer of SbcC and SbcD.</text>
</comment>
<dbReference type="RefSeq" id="WP_136727705.1">
    <property type="nucleotide sequence ID" value="NZ_SUMC01000042.1"/>
</dbReference>
<name>A0A4U0SBR6_9ACTN</name>
<feature type="region of interest" description="Disordered" evidence="5">
    <location>
        <begin position="666"/>
        <end position="688"/>
    </location>
</feature>
<keyword evidence="4" id="KW-0175">Coiled coil</keyword>
<accession>A0A4U0SBR6</accession>
<dbReference type="Gene3D" id="3.40.50.300">
    <property type="entry name" value="P-loop containing nucleotide triphosphate hydrolases"/>
    <property type="match status" value="2"/>
</dbReference>
<feature type="coiled-coil region" evidence="4">
    <location>
        <begin position="398"/>
        <end position="449"/>
    </location>
</feature>
<dbReference type="Pfam" id="PF13476">
    <property type="entry name" value="AAA_23"/>
    <property type="match status" value="1"/>
</dbReference>
<dbReference type="InterPro" id="IPR027417">
    <property type="entry name" value="P-loop_NTPase"/>
</dbReference>
<evidence type="ECO:0000256" key="2">
    <source>
        <dbReference type="ARBA" id="ARBA00011322"/>
    </source>
</evidence>
<feature type="compositionally biased region" description="Basic and acidic residues" evidence="5">
    <location>
        <begin position="666"/>
        <end position="687"/>
    </location>
</feature>
<keyword evidence="8" id="KW-1185">Reference proteome</keyword>
<comment type="caution">
    <text evidence="7">The sequence shown here is derived from an EMBL/GenBank/DDBJ whole genome shotgun (WGS) entry which is preliminary data.</text>
</comment>
<dbReference type="PANTHER" id="PTHR32114:SF2">
    <property type="entry name" value="ABC TRANSPORTER ABCH.3"/>
    <property type="match status" value="1"/>
</dbReference>
<dbReference type="PANTHER" id="PTHR32114">
    <property type="entry name" value="ABC TRANSPORTER ABCH.3"/>
    <property type="match status" value="1"/>
</dbReference>
<feature type="domain" description="Rad50/SbcC-type AAA" evidence="6">
    <location>
        <begin position="5"/>
        <end position="201"/>
    </location>
</feature>
<comment type="similarity">
    <text evidence="1">Belongs to the SMC family. SbcC subfamily.</text>
</comment>
<dbReference type="Proteomes" id="UP000305778">
    <property type="component" value="Unassembled WGS sequence"/>
</dbReference>
<evidence type="ECO:0000256" key="1">
    <source>
        <dbReference type="ARBA" id="ARBA00006930"/>
    </source>
</evidence>
<proteinExistence type="inferred from homology"/>
<feature type="region of interest" description="Disordered" evidence="5">
    <location>
        <begin position="321"/>
        <end position="340"/>
    </location>
</feature>
<dbReference type="AlphaFoldDB" id="A0A4U0SBR6"/>
<reference evidence="7 8" key="1">
    <citation type="submission" date="2019-04" db="EMBL/GenBank/DDBJ databases">
        <title>Streptomyces oryziradicis sp. nov., a novel actinomycete isolated from rhizosphere soil of rice (Oryza sativa L.).</title>
        <authorList>
            <person name="Li C."/>
        </authorList>
    </citation>
    <scope>NUCLEOTIDE SEQUENCE [LARGE SCALE GENOMIC DNA]</scope>
    <source>
        <strain evidence="7 8">NEAU-C40</strain>
    </source>
</reference>
<evidence type="ECO:0000256" key="3">
    <source>
        <dbReference type="ARBA" id="ARBA00013368"/>
    </source>
</evidence>
<dbReference type="OrthoDB" id="9795626at2"/>
<dbReference type="GO" id="GO:0016887">
    <property type="term" value="F:ATP hydrolysis activity"/>
    <property type="evidence" value="ECO:0007669"/>
    <property type="project" value="InterPro"/>
</dbReference>
<protein>
    <recommendedName>
        <fullName evidence="3">Nuclease SbcCD subunit C</fullName>
    </recommendedName>
</protein>
<evidence type="ECO:0000313" key="7">
    <source>
        <dbReference type="EMBL" id="TKA06223.1"/>
    </source>
</evidence>
<dbReference type="Pfam" id="PF13558">
    <property type="entry name" value="SbcC_Walker_B"/>
    <property type="match status" value="1"/>
</dbReference>
<feature type="region of interest" description="Disordered" evidence="5">
    <location>
        <begin position="360"/>
        <end position="395"/>
    </location>
</feature>
<dbReference type="EMBL" id="SUMC01000042">
    <property type="protein sequence ID" value="TKA06223.1"/>
    <property type="molecule type" value="Genomic_DNA"/>
</dbReference>
<evidence type="ECO:0000256" key="4">
    <source>
        <dbReference type="SAM" id="Coils"/>
    </source>
</evidence>
<feature type="region of interest" description="Disordered" evidence="5">
    <location>
        <begin position="290"/>
        <end position="315"/>
    </location>
</feature>
<sequence length="1049" mass="112751">MRLHRLTLTAFGPFAGTETVDFDELSAAGLFLLHGATGAGKTSVLDGVCFALYGGVPGSRPATRLRSDHADPGTPTEVVLEVTVGGRRLEITRRPEQPRPKKRGAGETREKAVTLLREHKGGQWRAGSKSHQEIGEEVKQLVGMSKEQFCQVVLLPQGEFAAFLRASATDRAVLLRQLFDTRRFKAAEEWLREQRRAAEQRIEAGDQELRGLAHRMQQAALDDVPPPDDDVADVLPWAAVLRCTAREQAGIAAIALASAEAAHTAAQRQADSVRELYALQQRHADARRRAEAIAADRDEREADRGRLARARRAAAVEPALELREKAAREHRTAQEAERDARRSLSRALAVEAAQRVLVTSGTARGMAPHRPEHTPLPRQARSVRQEPQRDGLPEAQDVAEAQDLAEAAADQLTAHERRAREELGSLAAAGQLEQRAAALAAERARLEREAGEDDGRLRDAAAWLDGWEQLKQRHQRRIDAAHSAAARAAGLAADRDAAARLLGAAQERDAYARSLAAAEARHSDARESAADAREAWQDAREAHIAGLAAELAAGLKDGEACRVCGSPDHPAPASPSGRPVTRADEEAAYAAYQRAAAQRDTAQQELSHARAGRDAALAVAGEISVPELAAGHAALEAEYAVNEQGAHDVRAAREALELAESEHARRTALRRDAETRAAARTSSRDAIDQQLTDLAGQLERARGGFATVPDRRTHLEARADALARTARAVQAGQESARRLKEADSGLADAAYRAGFDTPEAAAQALLASDGHQRLEQRVQQWQHEEAAVATDLAHPGLLAAAARPPADPALAQAGVDTATRHLRDASAGHEAARTRCTELDRLGGQAAARAAELAPARAEYTRLRRLADLAAGTSTENKLRMELETYVLAARLEQVAATASVRLRRMSSGRYTLVHSDARASGRTKSGLGLMAVDAWTGTERDTATLSGGETFFASLALALGLADVVTDEAGGMRLDTLFIDEGFGSLDEQTLDEVLDVLDALRERDRAVGIVSHVADLRQRIPAQLQVVKGQAGSAVRQRTATARPPQG</sequence>
<dbReference type="InterPro" id="IPR038729">
    <property type="entry name" value="Rad50/SbcC_AAA"/>
</dbReference>
<evidence type="ECO:0000313" key="8">
    <source>
        <dbReference type="Proteomes" id="UP000305778"/>
    </source>
</evidence>